<sequence length="456" mass="50208">MSGERVYSIKGGSAFPLPTVSLAEAGFRERDDLQEWVLARPEILGPDVMVVAFEFDRWQDSRGDRQRDRLDVLGLDSDGRLVLAELKRDKAPDTVEMQAIKYAAMASRFTETDLVSYHARFLSSRAGATVSEDAARDALQEHAGELDPDQLRQPRIVLVAGSFVPSTSATVVWLSEMGLDITLQRVQAYRTAADDVIVTVSQLFPVPDVEEFTISPQRAEAAASQTRRRRKREGSTVVRLAQAATIPDATSLTMQPVAIDAEALAAIDEWIAEDPRRGRAIWSNNSRQPLRWEYDGNDYRPSSIAQTALREAAGIERSIRGPSWWFTPEGKSLTELAEETTPSGFDWSTLHTILNSMPKGRWTTYGDLADVVGTAPQPLGGHMTNCPECVNAYRVLDASGQTRTGFRWNDGTDQRTQQGALEAEGVVFAGNRAGAAHRLPEEALRELAGEYISDGA</sequence>
<keyword evidence="3" id="KW-0238">DNA-binding</keyword>
<accession>A0A3R8QRV3</accession>
<dbReference type="InterPro" id="IPR036388">
    <property type="entry name" value="WH-like_DNA-bd_sf"/>
</dbReference>
<dbReference type="Gene3D" id="1.10.10.10">
    <property type="entry name" value="Winged helix-like DNA-binding domain superfamily/Winged helix DNA-binding domain"/>
    <property type="match status" value="1"/>
</dbReference>
<dbReference type="GO" id="GO:0003677">
    <property type="term" value="F:DNA binding"/>
    <property type="evidence" value="ECO:0007669"/>
    <property type="project" value="UniProtKB-KW"/>
</dbReference>
<keyword evidence="1" id="KW-0227">DNA damage</keyword>
<keyword evidence="4" id="KW-1185">Reference proteome</keyword>
<protein>
    <submittedName>
        <fullName evidence="3">DNA-binding protein</fullName>
    </submittedName>
</protein>
<dbReference type="GO" id="GO:0006281">
    <property type="term" value="P:DNA repair"/>
    <property type="evidence" value="ECO:0007669"/>
    <property type="project" value="InterPro"/>
</dbReference>
<feature type="domain" description="Methylated-DNA-[protein]-cysteine S-methyltransferase DNA binding" evidence="2">
    <location>
        <begin position="352"/>
        <end position="426"/>
    </location>
</feature>
<dbReference type="SUPFAM" id="SSF46767">
    <property type="entry name" value="Methylated DNA-protein cysteine methyltransferase, C-terminal domain"/>
    <property type="match status" value="1"/>
</dbReference>
<gene>
    <name evidence="3" type="ORF">DS079_16605</name>
</gene>
<dbReference type="GO" id="GO:0003824">
    <property type="term" value="F:catalytic activity"/>
    <property type="evidence" value="ECO:0007669"/>
    <property type="project" value="InterPro"/>
</dbReference>
<dbReference type="InterPro" id="IPR036217">
    <property type="entry name" value="MethylDNA_cys_MeTrfase_DNAb"/>
</dbReference>
<reference evidence="3 4" key="1">
    <citation type="submission" date="2018-07" db="EMBL/GenBank/DDBJ databases">
        <title>Brachybacteriurn paraconglorneratum KCTC 9916.</title>
        <authorList>
            <person name="Li Y."/>
        </authorList>
    </citation>
    <scope>NUCLEOTIDE SEQUENCE [LARGE SCALE GENOMIC DNA]</scope>
    <source>
        <strain evidence="3 4">KCTC 9916</strain>
    </source>
</reference>
<dbReference type="InterPro" id="IPR011856">
    <property type="entry name" value="tRNA_endonuc-like_dom_sf"/>
</dbReference>
<name>A0A3R8QRV3_9MICO</name>
<dbReference type="Pfam" id="PF01035">
    <property type="entry name" value="DNA_binding_1"/>
    <property type="match status" value="1"/>
</dbReference>
<dbReference type="AlphaFoldDB" id="A0A3R8QRV3"/>
<evidence type="ECO:0000313" key="3">
    <source>
        <dbReference type="EMBL" id="RRR16997.1"/>
    </source>
</evidence>
<dbReference type="EMBL" id="QOCI01000021">
    <property type="protein sequence ID" value="RRR16997.1"/>
    <property type="molecule type" value="Genomic_DNA"/>
</dbReference>
<comment type="caution">
    <text evidence="3">The sequence shown here is derived from an EMBL/GenBank/DDBJ whole genome shotgun (WGS) entry which is preliminary data.</text>
</comment>
<dbReference type="Gene3D" id="3.40.1350.10">
    <property type="match status" value="1"/>
</dbReference>
<dbReference type="Proteomes" id="UP000274327">
    <property type="component" value="Unassembled WGS sequence"/>
</dbReference>
<dbReference type="InterPro" id="IPR014048">
    <property type="entry name" value="MethylDNA_cys_MeTrfase_DNA-bd"/>
</dbReference>
<organism evidence="3 4">
    <name type="scientific">Brachybacterium paraconglomeratum</name>
    <dbReference type="NCBI Taxonomy" id="173362"/>
    <lineage>
        <taxon>Bacteria</taxon>
        <taxon>Bacillati</taxon>
        <taxon>Actinomycetota</taxon>
        <taxon>Actinomycetes</taxon>
        <taxon>Micrococcales</taxon>
        <taxon>Dermabacteraceae</taxon>
        <taxon>Brachybacterium</taxon>
    </lineage>
</organism>
<evidence type="ECO:0000313" key="4">
    <source>
        <dbReference type="Proteomes" id="UP000274327"/>
    </source>
</evidence>
<evidence type="ECO:0000256" key="1">
    <source>
        <dbReference type="ARBA" id="ARBA00022763"/>
    </source>
</evidence>
<proteinExistence type="predicted"/>
<evidence type="ECO:0000259" key="2">
    <source>
        <dbReference type="Pfam" id="PF01035"/>
    </source>
</evidence>